<keyword evidence="1" id="KW-0812">Transmembrane</keyword>
<keyword evidence="1" id="KW-0472">Membrane</keyword>
<evidence type="ECO:0000256" key="2">
    <source>
        <dbReference type="SAM" id="SignalP"/>
    </source>
</evidence>
<dbReference type="Proteomes" id="UP000001593">
    <property type="component" value="Unassembled WGS sequence"/>
</dbReference>
<feature type="transmembrane region" description="Helical" evidence="1">
    <location>
        <begin position="198"/>
        <end position="219"/>
    </location>
</feature>
<keyword evidence="4" id="KW-1185">Reference proteome</keyword>
<feature type="transmembrane region" description="Helical" evidence="1">
    <location>
        <begin position="77"/>
        <end position="101"/>
    </location>
</feature>
<accession>A7RT03</accession>
<gene>
    <name evidence="3" type="ORF">NEMVEDRAFT_v1g240466</name>
</gene>
<name>A7RT03_NEMVE</name>
<protein>
    <submittedName>
        <fullName evidence="3">Uncharacterized protein</fullName>
    </submittedName>
</protein>
<sequence length="853" mass="96428">MAPRALLCVALVALILGNPAEARISSKRLMELSEKALYLISMQDTVLAIKARANSIRAYNHMKQGEKEEAQMSMYRAMFGLAVVNGAGGLVVQNPMTIAFVNQMKKRSEFKAAMAAWNKYNNVIQDDIYRGLITQDEFLTKAKTDEVVKTLRRASKWAKVVKYIDFLGPWFDGISLVLDSWDLYDAIKENNTPGIVSASLGIASSLVGLATLGAVALGFLTGGVAIFALGALSACLGLAGTLVEIAYQEPCCHLEVKIDPLAQLREAGMDELEHSRKYLERFPEVFKRHEFYESNPANMQVREAVQAGGEPLRMTRGWYYDLNHDRGTYIKTGGLREDDFQGYVLVKEPYSGRGAMVVLDTKLVRDSRYKLRGANIQTYADRDIDVKDADFVSIGDFWELEAGEKLIVKTGHGNDTIHINGPIGQPTSDFGEDTLDVDTGARHPFPETLNTLSFSNLAKGRQYFIKEGYLYKLHHIKGAYYSARTAQVVLWYKPDSLDLPVTLHKFGKIKPINLVIGSSYNDVIEMSGAAFYVEQTEGINKYIMQAVTAAYYEFYEIVDSSESYRLSGQQPELVVCSSERITINNFEWTDEQILNFRVSSYFKTVMRSIRFQFLTEPKVSIYYSRDFDSCVDNLKSAPEKTFDLTLAKQSRRAEDKEKRGIPLSNIIHSKFFRRKRGSSNEYVQSDVWPCGSERRWRPCRTKSYDYRLCKSDEEEVDISNNVDTVAFNFKNVGYGSWHDDTMRFLKPDASSAGQNGLLVNLHAGNDTVILTNDLMRTIIDSGAAMELKEEGGKDWMQIRQGNSIPDGYYYFNYIVELVDVEMIMNEEKRVLVDLRKPVEGTIDLKARYEMAMP</sequence>
<keyword evidence="2" id="KW-0732">Signal</keyword>
<dbReference type="EMBL" id="DS469536">
    <property type="protein sequence ID" value="EDO45364.1"/>
    <property type="molecule type" value="Genomic_DNA"/>
</dbReference>
<evidence type="ECO:0000256" key="1">
    <source>
        <dbReference type="SAM" id="Phobius"/>
    </source>
</evidence>
<dbReference type="InParanoid" id="A7RT03"/>
<reference evidence="3 4" key="1">
    <citation type="journal article" date="2007" name="Science">
        <title>Sea anemone genome reveals ancestral eumetazoan gene repertoire and genomic organization.</title>
        <authorList>
            <person name="Putnam N.H."/>
            <person name="Srivastava M."/>
            <person name="Hellsten U."/>
            <person name="Dirks B."/>
            <person name="Chapman J."/>
            <person name="Salamov A."/>
            <person name="Terry A."/>
            <person name="Shapiro H."/>
            <person name="Lindquist E."/>
            <person name="Kapitonov V.V."/>
            <person name="Jurka J."/>
            <person name="Genikhovich G."/>
            <person name="Grigoriev I.V."/>
            <person name="Lucas S.M."/>
            <person name="Steele R.E."/>
            <person name="Finnerty J.R."/>
            <person name="Technau U."/>
            <person name="Martindale M.Q."/>
            <person name="Rokhsar D.S."/>
        </authorList>
    </citation>
    <scope>NUCLEOTIDE SEQUENCE [LARGE SCALE GENOMIC DNA]</scope>
    <source>
        <strain evidence="4">CH2 X CH6</strain>
    </source>
</reference>
<feature type="signal peptide" evidence="2">
    <location>
        <begin position="1"/>
        <end position="22"/>
    </location>
</feature>
<organism evidence="3 4">
    <name type="scientific">Nematostella vectensis</name>
    <name type="common">Starlet sea anemone</name>
    <dbReference type="NCBI Taxonomy" id="45351"/>
    <lineage>
        <taxon>Eukaryota</taxon>
        <taxon>Metazoa</taxon>
        <taxon>Cnidaria</taxon>
        <taxon>Anthozoa</taxon>
        <taxon>Hexacorallia</taxon>
        <taxon>Actiniaria</taxon>
        <taxon>Edwardsiidae</taxon>
        <taxon>Nematostella</taxon>
    </lineage>
</organism>
<proteinExistence type="predicted"/>
<evidence type="ECO:0000313" key="4">
    <source>
        <dbReference type="Proteomes" id="UP000001593"/>
    </source>
</evidence>
<evidence type="ECO:0000313" key="3">
    <source>
        <dbReference type="EMBL" id="EDO45364.1"/>
    </source>
</evidence>
<feature type="chain" id="PRO_5002712069" evidence="2">
    <location>
        <begin position="23"/>
        <end position="853"/>
    </location>
</feature>
<dbReference type="HOGENOM" id="CLU_334719_0_0_1"/>
<keyword evidence="1" id="KW-1133">Transmembrane helix</keyword>
<dbReference type="AlphaFoldDB" id="A7RT03"/>